<dbReference type="InParanoid" id="A0A1Y1Y197"/>
<organism evidence="9 10">
    <name type="scientific">Basidiobolus meristosporus CBS 931.73</name>
    <dbReference type="NCBI Taxonomy" id="1314790"/>
    <lineage>
        <taxon>Eukaryota</taxon>
        <taxon>Fungi</taxon>
        <taxon>Fungi incertae sedis</taxon>
        <taxon>Zoopagomycota</taxon>
        <taxon>Entomophthoromycotina</taxon>
        <taxon>Basidiobolomycetes</taxon>
        <taxon>Basidiobolales</taxon>
        <taxon>Basidiobolaceae</taxon>
        <taxon>Basidiobolus</taxon>
    </lineage>
</organism>
<comment type="cofactor">
    <cofactor evidence="1">
        <name>Fe(2+)</name>
        <dbReference type="ChEBI" id="CHEBI:29033"/>
    </cofactor>
</comment>
<dbReference type="GO" id="GO:0045329">
    <property type="term" value="P:carnitine biosynthetic process"/>
    <property type="evidence" value="ECO:0007669"/>
    <property type="project" value="TreeGrafter"/>
</dbReference>
<sequence>MSTEIRASIHTTYLRVFFPDSSDFADFHYFWLRHHCPCLNGCRHPQTRERIIDSTQVPLSITPRLLPASEEQEPGITVEWIDGHLSHYPLAFLNEYAYARNRIAVSSPINDGSKVEIDFQEYLRQFPPTTSGQPLSAAGLKRYYNAIAASFKEHGVVVIRNRGLDTEQIIRDFIGEDKEVITSHFGRIEDLRTDNTTNNDTDQLGYTNHGIDLHTDLPYLENAPGIQFLQCINPAAEGGDSYLVNSVQAAHYLRSELDRRAFDLLASVPIKFHRKLTKFQKSLVAPIIELAPGSTTNDFAPEIKKIRYSYFTMAPYQRPFESMEEWYRAYNKFSALVRSPEHQLRFSLRSGDLVLYDNYRMLHARTGFSGPRHFRGVYLRTEDFLAKVAAQS</sequence>
<dbReference type="InterPro" id="IPR038492">
    <property type="entry name" value="GBBH-like_N_sf"/>
</dbReference>
<dbReference type="PANTHER" id="PTHR10696">
    <property type="entry name" value="GAMMA-BUTYROBETAINE HYDROXYLASE-RELATED"/>
    <property type="match status" value="1"/>
</dbReference>
<evidence type="ECO:0000259" key="7">
    <source>
        <dbReference type="Pfam" id="PF02668"/>
    </source>
</evidence>
<dbReference type="InterPro" id="IPR050411">
    <property type="entry name" value="AlphaKG_dependent_hydroxylases"/>
</dbReference>
<dbReference type="GO" id="GO:0046872">
    <property type="term" value="F:metal ion binding"/>
    <property type="evidence" value="ECO:0007669"/>
    <property type="project" value="UniProtKB-KW"/>
</dbReference>
<keyword evidence="3" id="KW-0479">Metal-binding</keyword>
<dbReference type="AlphaFoldDB" id="A0A1Y1Y197"/>
<evidence type="ECO:0000256" key="2">
    <source>
        <dbReference type="ARBA" id="ARBA00008654"/>
    </source>
</evidence>
<evidence type="ECO:0000313" key="9">
    <source>
        <dbReference type="EMBL" id="ORX91777.1"/>
    </source>
</evidence>
<proteinExistence type="inferred from homology"/>
<name>A0A1Y1Y197_9FUNG</name>
<dbReference type="InterPro" id="IPR003819">
    <property type="entry name" value="TauD/TfdA-like"/>
</dbReference>
<dbReference type="InterPro" id="IPR042098">
    <property type="entry name" value="TauD-like_sf"/>
</dbReference>
<dbReference type="Pfam" id="PF02668">
    <property type="entry name" value="TauD"/>
    <property type="match status" value="1"/>
</dbReference>
<evidence type="ECO:0000256" key="4">
    <source>
        <dbReference type="ARBA" id="ARBA00022964"/>
    </source>
</evidence>
<comment type="caution">
    <text evidence="9">The sequence shown here is derived from an EMBL/GenBank/DDBJ whole genome shotgun (WGS) entry which is preliminary data.</text>
</comment>
<keyword evidence="10" id="KW-1185">Reference proteome</keyword>
<dbReference type="Gene3D" id="3.30.2020.30">
    <property type="match status" value="1"/>
</dbReference>
<dbReference type="Gene3D" id="3.60.130.10">
    <property type="entry name" value="Clavaminate synthase-like"/>
    <property type="match status" value="1"/>
</dbReference>
<dbReference type="EMBL" id="MCFE01000307">
    <property type="protein sequence ID" value="ORX91777.1"/>
    <property type="molecule type" value="Genomic_DNA"/>
</dbReference>
<evidence type="ECO:0000256" key="5">
    <source>
        <dbReference type="ARBA" id="ARBA00023002"/>
    </source>
</evidence>
<evidence type="ECO:0000256" key="3">
    <source>
        <dbReference type="ARBA" id="ARBA00022723"/>
    </source>
</evidence>
<dbReference type="STRING" id="1314790.A0A1Y1Y197"/>
<evidence type="ECO:0000259" key="8">
    <source>
        <dbReference type="Pfam" id="PF06155"/>
    </source>
</evidence>
<feature type="domain" description="TauD/TfdA-like" evidence="7">
    <location>
        <begin position="145"/>
        <end position="378"/>
    </location>
</feature>
<evidence type="ECO:0000256" key="6">
    <source>
        <dbReference type="ARBA" id="ARBA00023004"/>
    </source>
</evidence>
<feature type="domain" description="Gamma-butyrobetaine hydroxylase-like N-terminal" evidence="8">
    <location>
        <begin position="10"/>
        <end position="93"/>
    </location>
</feature>
<evidence type="ECO:0000256" key="1">
    <source>
        <dbReference type="ARBA" id="ARBA00001954"/>
    </source>
</evidence>
<dbReference type="PANTHER" id="PTHR10696:SF25">
    <property type="entry name" value="OXIDOREDUCTASE AIM17-RELATED"/>
    <property type="match status" value="1"/>
</dbReference>
<comment type="similarity">
    <text evidence="2">Belongs to the gamma-BBH/TMLD family.</text>
</comment>
<evidence type="ECO:0000313" key="10">
    <source>
        <dbReference type="Proteomes" id="UP000193498"/>
    </source>
</evidence>
<dbReference type="SUPFAM" id="SSF51197">
    <property type="entry name" value="Clavaminate synthase-like"/>
    <property type="match status" value="1"/>
</dbReference>
<keyword evidence="6" id="KW-0408">Iron</keyword>
<dbReference type="Proteomes" id="UP000193498">
    <property type="component" value="Unassembled WGS sequence"/>
</dbReference>
<keyword evidence="5" id="KW-0560">Oxidoreductase</keyword>
<gene>
    <name evidence="9" type="ORF">K493DRAFT_317039</name>
</gene>
<protein>
    <submittedName>
        <fullName evidence="9">Clavaminate synthase-like protein</fullName>
    </submittedName>
</protein>
<keyword evidence="4" id="KW-0223">Dioxygenase</keyword>
<accession>A0A1Y1Y197</accession>
<dbReference type="GO" id="GO:0016706">
    <property type="term" value="F:2-oxoglutarate-dependent dioxygenase activity"/>
    <property type="evidence" value="ECO:0007669"/>
    <property type="project" value="UniProtKB-ARBA"/>
</dbReference>
<dbReference type="OrthoDB" id="408743at2759"/>
<dbReference type="InterPro" id="IPR010376">
    <property type="entry name" value="GBBH-like_N"/>
</dbReference>
<dbReference type="Pfam" id="PF06155">
    <property type="entry name" value="GBBH-like_N"/>
    <property type="match status" value="1"/>
</dbReference>
<dbReference type="GO" id="GO:0005739">
    <property type="term" value="C:mitochondrion"/>
    <property type="evidence" value="ECO:0007669"/>
    <property type="project" value="TreeGrafter"/>
</dbReference>
<reference evidence="9 10" key="1">
    <citation type="submission" date="2016-07" db="EMBL/GenBank/DDBJ databases">
        <title>Pervasive Adenine N6-methylation of Active Genes in Fungi.</title>
        <authorList>
            <consortium name="DOE Joint Genome Institute"/>
            <person name="Mondo S.J."/>
            <person name="Dannebaum R.O."/>
            <person name="Kuo R.C."/>
            <person name="Labutti K."/>
            <person name="Haridas S."/>
            <person name="Kuo A."/>
            <person name="Salamov A."/>
            <person name="Ahrendt S.R."/>
            <person name="Lipzen A."/>
            <person name="Sullivan W."/>
            <person name="Andreopoulos W.B."/>
            <person name="Clum A."/>
            <person name="Lindquist E."/>
            <person name="Daum C."/>
            <person name="Ramamoorthy G.K."/>
            <person name="Gryganskyi A."/>
            <person name="Culley D."/>
            <person name="Magnuson J.K."/>
            <person name="James T.Y."/>
            <person name="O'Malley M.A."/>
            <person name="Stajich J.E."/>
            <person name="Spatafora J.W."/>
            <person name="Visel A."/>
            <person name="Grigoriev I.V."/>
        </authorList>
    </citation>
    <scope>NUCLEOTIDE SEQUENCE [LARGE SCALE GENOMIC DNA]</scope>
    <source>
        <strain evidence="9 10">CBS 931.73</strain>
    </source>
</reference>